<dbReference type="GO" id="GO:0003700">
    <property type="term" value="F:DNA-binding transcription factor activity"/>
    <property type="evidence" value="ECO:0007669"/>
    <property type="project" value="InterPro"/>
</dbReference>
<dbReference type="Pfam" id="PF00126">
    <property type="entry name" value="HTH_1"/>
    <property type="match status" value="1"/>
</dbReference>
<keyword evidence="7" id="KW-1185">Reference proteome</keyword>
<evidence type="ECO:0000256" key="4">
    <source>
        <dbReference type="ARBA" id="ARBA00023163"/>
    </source>
</evidence>
<evidence type="ECO:0000256" key="2">
    <source>
        <dbReference type="ARBA" id="ARBA00023015"/>
    </source>
</evidence>
<dbReference type="Gene3D" id="1.10.10.10">
    <property type="entry name" value="Winged helix-like DNA-binding domain superfamily/Winged helix DNA-binding domain"/>
    <property type="match status" value="1"/>
</dbReference>
<dbReference type="Gene3D" id="3.40.190.290">
    <property type="match status" value="1"/>
</dbReference>
<dbReference type="GO" id="GO:0005829">
    <property type="term" value="C:cytosol"/>
    <property type="evidence" value="ECO:0007669"/>
    <property type="project" value="TreeGrafter"/>
</dbReference>
<keyword evidence="4" id="KW-0804">Transcription</keyword>
<dbReference type="PANTHER" id="PTHR30419:SF31">
    <property type="entry name" value="BLR3139 PROTEIN"/>
    <property type="match status" value="1"/>
</dbReference>
<proteinExistence type="inferred from homology"/>
<dbReference type="PROSITE" id="PS50931">
    <property type="entry name" value="HTH_LYSR"/>
    <property type="match status" value="1"/>
</dbReference>
<dbReference type="InterPro" id="IPR050950">
    <property type="entry name" value="HTH-type_LysR_regulators"/>
</dbReference>
<evidence type="ECO:0000313" key="6">
    <source>
        <dbReference type="EMBL" id="GGK42347.1"/>
    </source>
</evidence>
<name>A0A917V5E6_9NOCA</name>
<evidence type="ECO:0000259" key="5">
    <source>
        <dbReference type="PROSITE" id="PS50931"/>
    </source>
</evidence>
<dbReference type="CDD" id="cd05466">
    <property type="entry name" value="PBP2_LTTR_substrate"/>
    <property type="match status" value="1"/>
</dbReference>
<organism evidence="6 7">
    <name type="scientific">Nocardia camponoti</name>
    <dbReference type="NCBI Taxonomy" id="1616106"/>
    <lineage>
        <taxon>Bacteria</taxon>
        <taxon>Bacillati</taxon>
        <taxon>Actinomycetota</taxon>
        <taxon>Actinomycetes</taxon>
        <taxon>Mycobacteriales</taxon>
        <taxon>Nocardiaceae</taxon>
        <taxon>Nocardia</taxon>
    </lineage>
</organism>
<dbReference type="RefSeq" id="WP_188827798.1">
    <property type="nucleotide sequence ID" value="NZ_BMMW01000001.1"/>
</dbReference>
<protein>
    <submittedName>
        <fullName evidence="6">LysR family transcriptional regulator</fullName>
    </submittedName>
</protein>
<reference evidence="6" key="1">
    <citation type="journal article" date="2014" name="Int. J. Syst. Evol. Microbiol.">
        <title>Complete genome sequence of Corynebacterium casei LMG S-19264T (=DSM 44701T), isolated from a smear-ripened cheese.</title>
        <authorList>
            <consortium name="US DOE Joint Genome Institute (JGI-PGF)"/>
            <person name="Walter F."/>
            <person name="Albersmeier A."/>
            <person name="Kalinowski J."/>
            <person name="Ruckert C."/>
        </authorList>
    </citation>
    <scope>NUCLEOTIDE SEQUENCE</scope>
    <source>
        <strain evidence="6">CGMCC 4.7278</strain>
    </source>
</reference>
<gene>
    <name evidence="6" type="ORF">GCM10011591_12410</name>
</gene>
<reference evidence="6" key="2">
    <citation type="submission" date="2020-09" db="EMBL/GenBank/DDBJ databases">
        <authorList>
            <person name="Sun Q."/>
            <person name="Zhou Y."/>
        </authorList>
    </citation>
    <scope>NUCLEOTIDE SEQUENCE</scope>
    <source>
        <strain evidence="6">CGMCC 4.7278</strain>
    </source>
</reference>
<dbReference type="AlphaFoldDB" id="A0A917V5E6"/>
<comment type="caution">
    <text evidence="6">The sequence shown here is derived from an EMBL/GenBank/DDBJ whole genome shotgun (WGS) entry which is preliminary data.</text>
</comment>
<evidence type="ECO:0000313" key="7">
    <source>
        <dbReference type="Proteomes" id="UP000612956"/>
    </source>
</evidence>
<evidence type="ECO:0000256" key="1">
    <source>
        <dbReference type="ARBA" id="ARBA00009437"/>
    </source>
</evidence>
<keyword evidence="3" id="KW-0238">DNA-binding</keyword>
<dbReference type="InterPro" id="IPR000847">
    <property type="entry name" value="LysR_HTH_N"/>
</dbReference>
<dbReference type="SUPFAM" id="SSF53850">
    <property type="entry name" value="Periplasmic binding protein-like II"/>
    <property type="match status" value="1"/>
</dbReference>
<dbReference type="FunFam" id="1.10.10.10:FF:000001">
    <property type="entry name" value="LysR family transcriptional regulator"/>
    <property type="match status" value="1"/>
</dbReference>
<dbReference type="PRINTS" id="PR00039">
    <property type="entry name" value="HTHLYSR"/>
</dbReference>
<dbReference type="EMBL" id="BMMW01000001">
    <property type="protein sequence ID" value="GGK42347.1"/>
    <property type="molecule type" value="Genomic_DNA"/>
</dbReference>
<sequence>MLPRQMEYLVALAREAHFGRAAQACHVSQPALSAGISKLESELRVQIVQRGQRFAGFTAEGVEVLAWAQRMLAEQDRMHQQLSTMRGELTGVLRIGAIPTALTAASMVTTPMHERHPMVRFALDSMSSREITTRLNDFDLDIGMTYVDGDPLGRVRVVPLYRERYLFLTPRDGEFGNYDTVTWVDAARAPLSLLGSVMQNRRIIDGCFAEVGAHVVPVVETDTVSAIYAHVESMGLSSIIPHAWLHSFEVPHGARIIPLPQPRRSFHVGLVLAGREPQSMLGTALVDTVAELDIEGQLARAVAIRLEELGS</sequence>
<accession>A0A917V5E6</accession>
<dbReference type="SUPFAM" id="SSF46785">
    <property type="entry name" value="Winged helix' DNA-binding domain"/>
    <property type="match status" value="1"/>
</dbReference>
<keyword evidence="2" id="KW-0805">Transcription regulation</keyword>
<dbReference type="Proteomes" id="UP000612956">
    <property type="component" value="Unassembled WGS sequence"/>
</dbReference>
<dbReference type="InterPro" id="IPR005119">
    <property type="entry name" value="LysR_subst-bd"/>
</dbReference>
<dbReference type="Pfam" id="PF03466">
    <property type="entry name" value="LysR_substrate"/>
    <property type="match status" value="1"/>
</dbReference>
<comment type="similarity">
    <text evidence="1">Belongs to the LysR transcriptional regulatory family.</text>
</comment>
<feature type="domain" description="HTH lysR-type" evidence="5">
    <location>
        <begin position="1"/>
        <end position="58"/>
    </location>
</feature>
<dbReference type="InterPro" id="IPR036390">
    <property type="entry name" value="WH_DNA-bd_sf"/>
</dbReference>
<dbReference type="GO" id="GO:0003677">
    <property type="term" value="F:DNA binding"/>
    <property type="evidence" value="ECO:0007669"/>
    <property type="project" value="UniProtKB-KW"/>
</dbReference>
<dbReference type="PANTHER" id="PTHR30419">
    <property type="entry name" value="HTH-TYPE TRANSCRIPTIONAL REGULATOR YBHD"/>
    <property type="match status" value="1"/>
</dbReference>
<dbReference type="InterPro" id="IPR036388">
    <property type="entry name" value="WH-like_DNA-bd_sf"/>
</dbReference>
<evidence type="ECO:0000256" key="3">
    <source>
        <dbReference type="ARBA" id="ARBA00023125"/>
    </source>
</evidence>